<dbReference type="Proteomes" id="UP001633002">
    <property type="component" value="Unassembled WGS sequence"/>
</dbReference>
<dbReference type="EMBL" id="JBJQOH010000006">
    <property type="protein sequence ID" value="KAL3686083.1"/>
    <property type="molecule type" value="Genomic_DNA"/>
</dbReference>
<organism evidence="2 3">
    <name type="scientific">Riccia sorocarpa</name>
    <dbReference type="NCBI Taxonomy" id="122646"/>
    <lineage>
        <taxon>Eukaryota</taxon>
        <taxon>Viridiplantae</taxon>
        <taxon>Streptophyta</taxon>
        <taxon>Embryophyta</taxon>
        <taxon>Marchantiophyta</taxon>
        <taxon>Marchantiopsida</taxon>
        <taxon>Marchantiidae</taxon>
        <taxon>Marchantiales</taxon>
        <taxon>Ricciaceae</taxon>
        <taxon>Riccia</taxon>
    </lineage>
</organism>
<proteinExistence type="predicted"/>
<feature type="region of interest" description="Disordered" evidence="1">
    <location>
        <begin position="57"/>
        <end position="88"/>
    </location>
</feature>
<dbReference type="AlphaFoldDB" id="A0ABD3H3V5"/>
<name>A0ABD3H3V5_9MARC</name>
<reference evidence="2 3" key="1">
    <citation type="submission" date="2024-09" db="EMBL/GenBank/DDBJ databases">
        <title>Chromosome-scale assembly of Riccia sorocarpa.</title>
        <authorList>
            <person name="Paukszto L."/>
        </authorList>
    </citation>
    <scope>NUCLEOTIDE SEQUENCE [LARGE SCALE GENOMIC DNA]</scope>
    <source>
        <strain evidence="2">LP-2024</strain>
        <tissue evidence="2">Aerial parts of the thallus</tissue>
    </source>
</reference>
<sequence length="193" mass="20885">MRKSQAKAPQSPARGESQPWSKDTSEVELPVECGFADLPGALLESTGIDYDSAPWTQAEGYSDLAPPPGRRPPPSLREKQKWRAHSSRQTAFCPSEIVLDVDALPVISAPAAEAGGPTPAYITRSLFQDKHALPHRSGGSNQGIINSTVASKYIGVQKEVFEDSMLAGCKDCDDEYSPYTLLQNPNALKMEVN</sequence>
<evidence type="ECO:0000313" key="3">
    <source>
        <dbReference type="Proteomes" id="UP001633002"/>
    </source>
</evidence>
<feature type="region of interest" description="Disordered" evidence="1">
    <location>
        <begin position="1"/>
        <end position="28"/>
    </location>
</feature>
<gene>
    <name evidence="2" type="ORF">R1sor_004105</name>
</gene>
<accession>A0ABD3H3V5</accession>
<comment type="caution">
    <text evidence="2">The sequence shown here is derived from an EMBL/GenBank/DDBJ whole genome shotgun (WGS) entry which is preliminary data.</text>
</comment>
<feature type="compositionally biased region" description="Pro residues" evidence="1">
    <location>
        <begin position="65"/>
        <end position="75"/>
    </location>
</feature>
<evidence type="ECO:0000313" key="2">
    <source>
        <dbReference type="EMBL" id="KAL3686083.1"/>
    </source>
</evidence>
<protein>
    <submittedName>
        <fullName evidence="2">Uncharacterized protein</fullName>
    </submittedName>
</protein>
<evidence type="ECO:0000256" key="1">
    <source>
        <dbReference type="SAM" id="MobiDB-lite"/>
    </source>
</evidence>
<keyword evidence="3" id="KW-1185">Reference proteome</keyword>